<gene>
    <name evidence="1" type="ORF">PHJA_000635100</name>
</gene>
<dbReference type="Proteomes" id="UP000653305">
    <property type="component" value="Unassembled WGS sequence"/>
</dbReference>
<sequence length="139" mass="16028">METTNDTEKRRIRQKTLKMLRGRFSERLPSLSTKTIPTISTPNFRIIPLLHQHLLVFTIWSPAGQGTAMRDFVNIQLLEYLVQVEKEEDRCLGLNGRKQMLDLLQQNLKAVSEKQVTFREPGAAMRACVDATSDRWKEG</sequence>
<organism evidence="1 2">
    <name type="scientific">Phtheirospermum japonicum</name>
    <dbReference type="NCBI Taxonomy" id="374723"/>
    <lineage>
        <taxon>Eukaryota</taxon>
        <taxon>Viridiplantae</taxon>
        <taxon>Streptophyta</taxon>
        <taxon>Embryophyta</taxon>
        <taxon>Tracheophyta</taxon>
        <taxon>Spermatophyta</taxon>
        <taxon>Magnoliopsida</taxon>
        <taxon>eudicotyledons</taxon>
        <taxon>Gunneridae</taxon>
        <taxon>Pentapetalae</taxon>
        <taxon>asterids</taxon>
        <taxon>lamiids</taxon>
        <taxon>Lamiales</taxon>
        <taxon>Orobanchaceae</taxon>
        <taxon>Orobanchaceae incertae sedis</taxon>
        <taxon>Phtheirospermum</taxon>
    </lineage>
</organism>
<proteinExistence type="predicted"/>
<evidence type="ECO:0000313" key="2">
    <source>
        <dbReference type="Proteomes" id="UP000653305"/>
    </source>
</evidence>
<keyword evidence="2" id="KW-1185">Reference proteome</keyword>
<protein>
    <submittedName>
        <fullName evidence="1">Uncharacterized protein</fullName>
    </submittedName>
</protein>
<comment type="caution">
    <text evidence="1">The sequence shown here is derived from an EMBL/GenBank/DDBJ whole genome shotgun (WGS) entry which is preliminary data.</text>
</comment>
<dbReference type="EMBL" id="BMAC01000096">
    <property type="protein sequence ID" value="GFP84913.1"/>
    <property type="molecule type" value="Genomic_DNA"/>
</dbReference>
<reference evidence="1" key="1">
    <citation type="submission" date="2020-07" db="EMBL/GenBank/DDBJ databases">
        <title>Ethylene signaling mediates host invasion by parasitic plants.</title>
        <authorList>
            <person name="Yoshida S."/>
        </authorList>
    </citation>
    <scope>NUCLEOTIDE SEQUENCE</scope>
    <source>
        <strain evidence="1">Okayama</strain>
    </source>
</reference>
<evidence type="ECO:0000313" key="1">
    <source>
        <dbReference type="EMBL" id="GFP84913.1"/>
    </source>
</evidence>
<dbReference type="AlphaFoldDB" id="A0A830BL51"/>
<accession>A0A830BL51</accession>
<name>A0A830BL51_9LAMI</name>